<dbReference type="PANTHER" id="PTHR43133">
    <property type="entry name" value="RNA POLYMERASE ECF-TYPE SIGMA FACTO"/>
    <property type="match status" value="1"/>
</dbReference>
<accession>A0A366FRI0</accession>
<dbReference type="SUPFAM" id="SSF88659">
    <property type="entry name" value="Sigma3 and sigma4 domains of RNA polymerase sigma factors"/>
    <property type="match status" value="1"/>
</dbReference>
<keyword evidence="3" id="KW-0731">Sigma factor</keyword>
<feature type="domain" description="RNA polymerase sigma-70 region 2" evidence="5">
    <location>
        <begin position="19"/>
        <end position="81"/>
    </location>
</feature>
<proteinExistence type="inferred from homology"/>
<dbReference type="InterPro" id="IPR014284">
    <property type="entry name" value="RNA_pol_sigma-70_dom"/>
</dbReference>
<dbReference type="InterPro" id="IPR039425">
    <property type="entry name" value="RNA_pol_sigma-70-like"/>
</dbReference>
<evidence type="ECO:0000259" key="6">
    <source>
        <dbReference type="Pfam" id="PF08281"/>
    </source>
</evidence>
<evidence type="ECO:0000313" key="7">
    <source>
        <dbReference type="EMBL" id="RBP17228.1"/>
    </source>
</evidence>
<dbReference type="Pfam" id="PF04542">
    <property type="entry name" value="Sigma70_r2"/>
    <property type="match status" value="1"/>
</dbReference>
<evidence type="ECO:0000256" key="1">
    <source>
        <dbReference type="ARBA" id="ARBA00010641"/>
    </source>
</evidence>
<dbReference type="InterPro" id="IPR013249">
    <property type="entry name" value="RNA_pol_sigma70_r4_t2"/>
</dbReference>
<dbReference type="SUPFAM" id="SSF88946">
    <property type="entry name" value="Sigma2 domain of RNA polymerase sigma factors"/>
    <property type="match status" value="1"/>
</dbReference>
<dbReference type="GO" id="GO:0016987">
    <property type="term" value="F:sigma factor activity"/>
    <property type="evidence" value="ECO:0007669"/>
    <property type="project" value="UniProtKB-KW"/>
</dbReference>
<evidence type="ECO:0000256" key="3">
    <source>
        <dbReference type="ARBA" id="ARBA00023082"/>
    </source>
</evidence>
<keyword evidence="8" id="KW-1185">Reference proteome</keyword>
<dbReference type="Gene3D" id="1.10.10.10">
    <property type="entry name" value="Winged helix-like DNA-binding domain superfamily/Winged helix DNA-binding domain"/>
    <property type="match status" value="1"/>
</dbReference>
<reference evidence="7 8" key="1">
    <citation type="submission" date="2018-06" db="EMBL/GenBank/DDBJ databases">
        <title>Genomic Encyclopedia of Type Strains, Phase IV (KMG-IV): sequencing the most valuable type-strain genomes for metagenomic binning, comparative biology and taxonomic classification.</title>
        <authorList>
            <person name="Goeker M."/>
        </authorList>
    </citation>
    <scope>NUCLEOTIDE SEQUENCE [LARGE SCALE GENOMIC DNA]</scope>
    <source>
        <strain evidence="7 8">DSM 24875</strain>
    </source>
</reference>
<dbReference type="InterPro" id="IPR013324">
    <property type="entry name" value="RNA_pol_sigma_r3/r4-like"/>
</dbReference>
<evidence type="ECO:0000256" key="2">
    <source>
        <dbReference type="ARBA" id="ARBA00023015"/>
    </source>
</evidence>
<dbReference type="CDD" id="cd06171">
    <property type="entry name" value="Sigma70_r4"/>
    <property type="match status" value="1"/>
</dbReference>
<evidence type="ECO:0000313" key="8">
    <source>
        <dbReference type="Proteomes" id="UP000253529"/>
    </source>
</evidence>
<dbReference type="Gene3D" id="1.10.1740.10">
    <property type="match status" value="1"/>
</dbReference>
<dbReference type="GO" id="GO:0003677">
    <property type="term" value="F:DNA binding"/>
    <property type="evidence" value="ECO:0007669"/>
    <property type="project" value="InterPro"/>
</dbReference>
<dbReference type="OrthoDB" id="9784272at2"/>
<dbReference type="AlphaFoldDB" id="A0A366FRI0"/>
<dbReference type="GO" id="GO:0006352">
    <property type="term" value="P:DNA-templated transcription initiation"/>
    <property type="evidence" value="ECO:0007669"/>
    <property type="project" value="InterPro"/>
</dbReference>
<dbReference type="InterPro" id="IPR007627">
    <property type="entry name" value="RNA_pol_sigma70_r2"/>
</dbReference>
<dbReference type="InterPro" id="IPR013325">
    <property type="entry name" value="RNA_pol_sigma_r2"/>
</dbReference>
<comment type="caution">
    <text evidence="7">The sequence shown here is derived from an EMBL/GenBank/DDBJ whole genome shotgun (WGS) entry which is preliminary data.</text>
</comment>
<dbReference type="RefSeq" id="WP_113887855.1">
    <property type="nucleotide sequence ID" value="NZ_QNRK01000003.1"/>
</dbReference>
<name>A0A366FRI0_9HYPH</name>
<dbReference type="Pfam" id="PF08281">
    <property type="entry name" value="Sigma70_r4_2"/>
    <property type="match status" value="1"/>
</dbReference>
<gene>
    <name evidence="7" type="ORF">DFR50_103113</name>
</gene>
<keyword evidence="4" id="KW-0804">Transcription</keyword>
<evidence type="ECO:0000259" key="5">
    <source>
        <dbReference type="Pfam" id="PF04542"/>
    </source>
</evidence>
<dbReference type="EMBL" id="QNRK01000003">
    <property type="protein sequence ID" value="RBP17228.1"/>
    <property type="molecule type" value="Genomic_DNA"/>
</dbReference>
<protein>
    <submittedName>
        <fullName evidence="7">RNA polymerase sigma-70 factor (ECF subfamily)</fullName>
    </submittedName>
</protein>
<dbReference type="NCBIfam" id="TIGR02937">
    <property type="entry name" value="sigma70-ECF"/>
    <property type="match status" value="1"/>
</dbReference>
<organism evidence="7 8">
    <name type="scientific">Roseiarcus fermentans</name>
    <dbReference type="NCBI Taxonomy" id="1473586"/>
    <lineage>
        <taxon>Bacteria</taxon>
        <taxon>Pseudomonadati</taxon>
        <taxon>Pseudomonadota</taxon>
        <taxon>Alphaproteobacteria</taxon>
        <taxon>Hyphomicrobiales</taxon>
        <taxon>Roseiarcaceae</taxon>
        <taxon>Roseiarcus</taxon>
    </lineage>
</organism>
<evidence type="ECO:0000256" key="4">
    <source>
        <dbReference type="ARBA" id="ARBA00023163"/>
    </source>
</evidence>
<comment type="similarity">
    <text evidence="1">Belongs to the sigma-70 factor family. ECF subfamily.</text>
</comment>
<sequence>MTAASPHAAERFRVLVPPLLDDAYSLAKWLCRDANDAEDIVQEAAVRALKALETTSVDRPKPWFLAIVRNAAVTWMARNRRKDLAFAGGLDDLDALAPGDGNAAADPEALLIAVQDGERLRRAMAALPPPLLEILILRDVNGLSYRDIAEAAGLPMGTVMSRLARARGALARSLKADP</sequence>
<dbReference type="InterPro" id="IPR036388">
    <property type="entry name" value="WH-like_DNA-bd_sf"/>
</dbReference>
<keyword evidence="2" id="KW-0805">Transcription regulation</keyword>
<dbReference type="PANTHER" id="PTHR43133:SF25">
    <property type="entry name" value="RNA POLYMERASE SIGMA FACTOR RFAY-RELATED"/>
    <property type="match status" value="1"/>
</dbReference>
<feature type="domain" description="RNA polymerase sigma factor 70 region 4 type 2" evidence="6">
    <location>
        <begin position="118"/>
        <end position="170"/>
    </location>
</feature>
<dbReference type="Proteomes" id="UP000253529">
    <property type="component" value="Unassembled WGS sequence"/>
</dbReference>